<evidence type="ECO:0000313" key="2">
    <source>
        <dbReference type="EMBL" id="KGA13103.1"/>
    </source>
</evidence>
<accession>A0A094S5H2</accession>
<dbReference type="InterPro" id="IPR007138">
    <property type="entry name" value="ABM_dom"/>
</dbReference>
<reference evidence="2" key="1">
    <citation type="submission" date="2014-06" db="EMBL/GenBank/DDBJ databases">
        <title>Key roles for freshwater Actinobacteria revealed by deep metagenomic sequencing.</title>
        <authorList>
            <person name="Ghai R."/>
            <person name="Mizuno C.M."/>
            <person name="Picazo A."/>
            <person name="Camacho A."/>
            <person name="Rodriguez-Valera F."/>
        </authorList>
    </citation>
    <scope>NUCLEOTIDE SEQUENCE</scope>
</reference>
<organism evidence="2">
    <name type="scientific">freshwater metagenome</name>
    <dbReference type="NCBI Taxonomy" id="449393"/>
    <lineage>
        <taxon>unclassified sequences</taxon>
        <taxon>metagenomes</taxon>
        <taxon>ecological metagenomes</taxon>
    </lineage>
</organism>
<protein>
    <recommendedName>
        <fullName evidence="1">ABM domain-containing protein</fullName>
    </recommendedName>
</protein>
<sequence length="114" mass="13248">MIMTSIDFHLKPGKHKDLKKVFEKYRIFDRAFEIKGCWKLVMIKPKESDDFVQVVGFWENESSYQEWLDNPERSLGTDDMLPLLNTDWDKSAPGQILEVLLSEPKSTGAWSKPA</sequence>
<gene>
    <name evidence="2" type="ORF">GM51_20660</name>
</gene>
<dbReference type="Pfam" id="PF03992">
    <property type="entry name" value="ABM"/>
    <property type="match status" value="1"/>
</dbReference>
<feature type="domain" description="ABM" evidence="1">
    <location>
        <begin position="1"/>
        <end position="72"/>
    </location>
</feature>
<dbReference type="AlphaFoldDB" id="A0A094S5H2"/>
<dbReference type="InterPro" id="IPR011008">
    <property type="entry name" value="Dimeric_a/b-barrel"/>
</dbReference>
<dbReference type="SUPFAM" id="SSF54909">
    <property type="entry name" value="Dimeric alpha+beta barrel"/>
    <property type="match status" value="1"/>
</dbReference>
<proteinExistence type="predicted"/>
<dbReference type="Gene3D" id="3.30.70.100">
    <property type="match status" value="1"/>
</dbReference>
<comment type="caution">
    <text evidence="2">The sequence shown here is derived from an EMBL/GenBank/DDBJ whole genome shotgun (WGS) entry which is preliminary data.</text>
</comment>
<evidence type="ECO:0000259" key="1">
    <source>
        <dbReference type="Pfam" id="PF03992"/>
    </source>
</evidence>
<dbReference type="EMBL" id="JNSL01000201">
    <property type="protein sequence ID" value="KGA13103.1"/>
    <property type="molecule type" value="Genomic_DNA"/>
</dbReference>
<name>A0A094S5H2_9ZZZZ</name>